<protein>
    <submittedName>
        <fullName evidence="1">Uncharacterized protein</fullName>
    </submittedName>
</protein>
<keyword evidence="2" id="KW-1185">Reference proteome</keyword>
<evidence type="ECO:0000313" key="2">
    <source>
        <dbReference type="Proteomes" id="UP000311713"/>
    </source>
</evidence>
<dbReference type="EMBL" id="VDGT01000026">
    <property type="protein sequence ID" value="TNM25894.1"/>
    <property type="molecule type" value="Genomic_DNA"/>
</dbReference>
<dbReference type="Proteomes" id="UP000311713">
    <property type="component" value="Unassembled WGS sequence"/>
</dbReference>
<dbReference type="OrthoDB" id="4336858at2"/>
<gene>
    <name evidence="1" type="ORF">FH715_25335</name>
</gene>
<name>A0A5C4UQI3_9ACTN</name>
<dbReference type="AlphaFoldDB" id="A0A5C4UQI3"/>
<organism evidence="1 2">
    <name type="scientific">Streptomyces sedi</name>
    <dbReference type="NCBI Taxonomy" id="555059"/>
    <lineage>
        <taxon>Bacteria</taxon>
        <taxon>Bacillati</taxon>
        <taxon>Actinomycetota</taxon>
        <taxon>Actinomycetes</taxon>
        <taxon>Kitasatosporales</taxon>
        <taxon>Streptomycetaceae</taxon>
        <taxon>Streptomyces</taxon>
    </lineage>
</organism>
<proteinExistence type="predicted"/>
<dbReference type="RefSeq" id="WP_139649329.1">
    <property type="nucleotide sequence ID" value="NZ_BAAAZS010000035.1"/>
</dbReference>
<comment type="caution">
    <text evidence="1">The sequence shown here is derived from an EMBL/GenBank/DDBJ whole genome shotgun (WGS) entry which is preliminary data.</text>
</comment>
<accession>A0A5C4UQI3</accession>
<evidence type="ECO:0000313" key="1">
    <source>
        <dbReference type="EMBL" id="TNM25894.1"/>
    </source>
</evidence>
<reference evidence="1 2" key="1">
    <citation type="submission" date="2019-06" db="EMBL/GenBank/DDBJ databases">
        <title>Draft genome of Streptomyces sedi sp. JCM16909.</title>
        <authorList>
            <person name="Klykleung N."/>
            <person name="Tanasupawat S."/>
            <person name="Kudo T."/>
            <person name="Yuki M."/>
            <person name="Ohkuma M."/>
        </authorList>
    </citation>
    <scope>NUCLEOTIDE SEQUENCE [LARGE SCALE GENOMIC DNA]</scope>
    <source>
        <strain evidence="1 2">JCM 16909</strain>
    </source>
</reference>
<sequence>MSAALDDLNRALASPRPEEMLAAAWEAFDVGLGLADAAAWEDGLDELQAVVAGQLCAEGRALLPLPVHGRPITPPAPSAASAQRCATLLDDTSAALTALADGCPTAELPLSGDVLRRAGELADQSARSLRALVSD</sequence>